<comment type="cofactor">
    <cofactor evidence="1">
        <name>heme b</name>
        <dbReference type="ChEBI" id="CHEBI:60344"/>
    </cofactor>
</comment>
<evidence type="ECO:0000313" key="18">
    <source>
        <dbReference type="Proteomes" id="UP000594967"/>
    </source>
</evidence>
<dbReference type="Proteomes" id="UP000248897">
    <property type="component" value="Chromosome 1"/>
</dbReference>
<evidence type="ECO:0000256" key="3">
    <source>
        <dbReference type="ARBA" id="ARBA00022448"/>
    </source>
</evidence>
<evidence type="ECO:0000256" key="6">
    <source>
        <dbReference type="ARBA" id="ARBA00022692"/>
    </source>
</evidence>
<dbReference type="InterPro" id="IPR052168">
    <property type="entry name" value="Cytochrome_b561_oxidase"/>
</dbReference>
<keyword evidence="4" id="KW-1003">Cell membrane</keyword>
<dbReference type="Pfam" id="PF01292">
    <property type="entry name" value="Ni_hydr_CYTB"/>
    <property type="match status" value="1"/>
</dbReference>
<sequence>MQHQTETIGIRTRYDLFSRLLHWIIAVAMFYVMIVGYSLHFMPNERIFTFFSETNMSLALVLTPLMMARFLWRFFRPSVPYGEMLKGHGKGLVHLLHEVFYLLIFVVLISGFLMLEKGFQVFGVIDFPRPVDSLEVNRFFFVIHRCSCVALAGMIVLHVAAVIKHHYFEKNAILRRML</sequence>
<comment type="similarity">
    <text evidence="12">Belongs to the cytochrome b561 family.</text>
</comment>
<evidence type="ECO:0000313" key="16">
    <source>
        <dbReference type="EMBL" id="SQI32996.1"/>
    </source>
</evidence>
<evidence type="ECO:0000256" key="12">
    <source>
        <dbReference type="ARBA" id="ARBA00037975"/>
    </source>
</evidence>
<keyword evidence="8" id="KW-0249">Electron transport</keyword>
<feature type="transmembrane region" description="Helical" evidence="13">
    <location>
        <begin position="54"/>
        <end position="72"/>
    </location>
</feature>
<feature type="domain" description="Cytochrome b561 bacterial/Ni-hydrogenase" evidence="14">
    <location>
        <begin position="13"/>
        <end position="178"/>
    </location>
</feature>
<keyword evidence="18" id="KW-1185">Reference proteome</keyword>
<keyword evidence="5" id="KW-0349">Heme</keyword>
<evidence type="ECO:0000256" key="8">
    <source>
        <dbReference type="ARBA" id="ARBA00022982"/>
    </source>
</evidence>
<dbReference type="EMBL" id="CP065673">
    <property type="protein sequence ID" value="QPS22129.1"/>
    <property type="molecule type" value="Genomic_DNA"/>
</dbReference>
<dbReference type="PANTHER" id="PTHR30529:SF1">
    <property type="entry name" value="CYTOCHROME B561 HOMOLOG 2"/>
    <property type="match status" value="1"/>
</dbReference>
<evidence type="ECO:0000313" key="15">
    <source>
        <dbReference type="EMBL" id="QPS22129.1"/>
    </source>
</evidence>
<dbReference type="GO" id="GO:0009055">
    <property type="term" value="F:electron transfer activity"/>
    <property type="evidence" value="ECO:0007669"/>
    <property type="project" value="InterPro"/>
</dbReference>
<dbReference type="Gene3D" id="1.20.950.20">
    <property type="entry name" value="Transmembrane di-heme cytochromes, Chain C"/>
    <property type="match status" value="1"/>
</dbReference>
<dbReference type="STRING" id="82996.ADP72_05795"/>
<evidence type="ECO:0000256" key="13">
    <source>
        <dbReference type="SAM" id="Phobius"/>
    </source>
</evidence>
<reference evidence="15 18" key="2">
    <citation type="submission" date="2020-12" db="EMBL/GenBank/DDBJ databases">
        <title>FDA dAtabase for Regulatory Grade micrObial Sequences (FDA-ARGOS): Supporting development and validation of Infectious Disease Dx tests.</title>
        <authorList>
            <person name="Sproer C."/>
            <person name="Gronow S."/>
            <person name="Severitt S."/>
            <person name="Schroder I."/>
            <person name="Tallon L."/>
            <person name="Sadzewicz L."/>
            <person name="Zhao X."/>
            <person name="Boylan J."/>
            <person name="Ott S."/>
            <person name="Bowen H."/>
            <person name="Vavikolanu K."/>
            <person name="Mehta A."/>
            <person name="Aluvathingal J."/>
            <person name="Nadendla S."/>
            <person name="Lowell S."/>
            <person name="Myers T."/>
            <person name="Yan Y."/>
            <person name="Sichtig H."/>
        </authorList>
    </citation>
    <scope>NUCLEOTIDE SEQUENCE [LARGE SCALE GENOMIC DNA]</scope>
    <source>
        <strain evidence="15 18">FDAARGOS_907</strain>
    </source>
</reference>
<evidence type="ECO:0000256" key="10">
    <source>
        <dbReference type="ARBA" id="ARBA00023004"/>
    </source>
</evidence>
<evidence type="ECO:0000256" key="4">
    <source>
        <dbReference type="ARBA" id="ARBA00022475"/>
    </source>
</evidence>
<feature type="transmembrane region" description="Helical" evidence="13">
    <location>
        <begin position="20"/>
        <end position="42"/>
    </location>
</feature>
<keyword evidence="10" id="KW-0408">Iron</keyword>
<dbReference type="GO" id="GO:0005886">
    <property type="term" value="C:plasma membrane"/>
    <property type="evidence" value="ECO:0007669"/>
    <property type="project" value="UniProtKB-SubCell"/>
</dbReference>
<evidence type="ECO:0000256" key="11">
    <source>
        <dbReference type="ARBA" id="ARBA00023136"/>
    </source>
</evidence>
<keyword evidence="11 13" id="KW-0472">Membrane</keyword>
<dbReference type="SUPFAM" id="SSF81342">
    <property type="entry name" value="Transmembrane di-heme cytochromes"/>
    <property type="match status" value="1"/>
</dbReference>
<accession>A0A2X4TZR1</accession>
<dbReference type="Proteomes" id="UP000594967">
    <property type="component" value="Chromosome"/>
</dbReference>
<name>A0A2X4TZR1_SERPL</name>
<dbReference type="PANTHER" id="PTHR30529">
    <property type="entry name" value="CYTOCHROME B561"/>
    <property type="match status" value="1"/>
</dbReference>
<evidence type="ECO:0000256" key="9">
    <source>
        <dbReference type="ARBA" id="ARBA00022989"/>
    </source>
</evidence>
<reference evidence="16 17" key="1">
    <citation type="submission" date="2018-06" db="EMBL/GenBank/DDBJ databases">
        <authorList>
            <consortium name="Pathogen Informatics"/>
            <person name="Doyle S."/>
        </authorList>
    </citation>
    <scope>NUCLEOTIDE SEQUENCE [LARGE SCALE GENOMIC DNA]</scope>
    <source>
        <strain evidence="16 17">NCTC12961</strain>
    </source>
</reference>
<feature type="transmembrane region" description="Helical" evidence="13">
    <location>
        <begin position="139"/>
        <end position="163"/>
    </location>
</feature>
<evidence type="ECO:0000256" key="5">
    <source>
        <dbReference type="ARBA" id="ARBA00022617"/>
    </source>
</evidence>
<evidence type="ECO:0000256" key="7">
    <source>
        <dbReference type="ARBA" id="ARBA00022723"/>
    </source>
</evidence>
<gene>
    <name evidence="16" type="primary">yceJ_1</name>
    <name evidence="15" type="ORF">I6G64_06975</name>
    <name evidence="16" type="ORF">NCTC12961_01333</name>
</gene>
<dbReference type="AlphaFoldDB" id="A0A2X4TZR1"/>
<organism evidence="16 17">
    <name type="scientific">Serratia plymuthica</name>
    <dbReference type="NCBI Taxonomy" id="82996"/>
    <lineage>
        <taxon>Bacteria</taxon>
        <taxon>Pseudomonadati</taxon>
        <taxon>Pseudomonadota</taxon>
        <taxon>Gammaproteobacteria</taxon>
        <taxon>Enterobacterales</taxon>
        <taxon>Yersiniaceae</taxon>
        <taxon>Serratia</taxon>
    </lineage>
</organism>
<dbReference type="RefSeq" id="WP_006323971.1">
    <property type="nucleotide sequence ID" value="NZ_CAMISH010000002.1"/>
</dbReference>
<dbReference type="EMBL" id="LS483469">
    <property type="protein sequence ID" value="SQI32996.1"/>
    <property type="molecule type" value="Genomic_DNA"/>
</dbReference>
<comment type="subcellular location">
    <subcellularLocation>
        <location evidence="2">Cell membrane</location>
        <topology evidence="2">Multi-pass membrane protein</topology>
    </subcellularLocation>
</comment>
<dbReference type="InterPro" id="IPR016174">
    <property type="entry name" value="Di-haem_cyt_TM"/>
</dbReference>
<keyword evidence="6 13" id="KW-0812">Transmembrane</keyword>
<evidence type="ECO:0000259" key="14">
    <source>
        <dbReference type="Pfam" id="PF01292"/>
    </source>
</evidence>
<dbReference type="GO" id="GO:0020037">
    <property type="term" value="F:heme binding"/>
    <property type="evidence" value="ECO:0007669"/>
    <property type="project" value="TreeGrafter"/>
</dbReference>
<evidence type="ECO:0000256" key="2">
    <source>
        <dbReference type="ARBA" id="ARBA00004651"/>
    </source>
</evidence>
<protein>
    <submittedName>
        <fullName evidence="15">Cytochrome b/b6 domain-containing protein</fullName>
    </submittedName>
    <submittedName>
        <fullName evidence="16">Cytochrome b561 homolog 2</fullName>
    </submittedName>
</protein>
<dbReference type="GO" id="GO:0022904">
    <property type="term" value="P:respiratory electron transport chain"/>
    <property type="evidence" value="ECO:0007669"/>
    <property type="project" value="InterPro"/>
</dbReference>
<feature type="transmembrane region" description="Helical" evidence="13">
    <location>
        <begin position="92"/>
        <end position="115"/>
    </location>
</feature>
<keyword evidence="7" id="KW-0479">Metal-binding</keyword>
<dbReference type="GO" id="GO:0046872">
    <property type="term" value="F:metal ion binding"/>
    <property type="evidence" value="ECO:0007669"/>
    <property type="project" value="UniProtKB-KW"/>
</dbReference>
<proteinExistence type="inferred from homology"/>
<keyword evidence="3" id="KW-0813">Transport</keyword>
<evidence type="ECO:0000256" key="1">
    <source>
        <dbReference type="ARBA" id="ARBA00001970"/>
    </source>
</evidence>
<keyword evidence="9 13" id="KW-1133">Transmembrane helix</keyword>
<evidence type="ECO:0000313" key="17">
    <source>
        <dbReference type="Proteomes" id="UP000248897"/>
    </source>
</evidence>
<dbReference type="InterPro" id="IPR011577">
    <property type="entry name" value="Cyt_b561_bac/Ni-Hgenase"/>
</dbReference>